<sequence length="167" mass="19335">MEFLPIATYIVKGPITCLIVVFGVSLNFMTLYTLFKSSKGRQRNASRARTDDLTPLKIRSRPTIHMYFFWIACTDSGLLVSALLMYSLPAMLDSTYECYVRLFPLYYMLSNMTLTASVWLMCAMMFDRYRALCRPLHETVWLRTSPNRRVHLTCLIVVLMALLYSSP</sequence>
<evidence type="ECO:0000256" key="1">
    <source>
        <dbReference type="ARBA" id="ARBA00004370"/>
    </source>
</evidence>
<dbReference type="PROSITE" id="PS50262">
    <property type="entry name" value="G_PROTEIN_RECEP_F1_2"/>
    <property type="match status" value="1"/>
</dbReference>
<dbReference type="GO" id="GO:0016020">
    <property type="term" value="C:membrane"/>
    <property type="evidence" value="ECO:0007669"/>
    <property type="project" value="UniProtKB-SubCell"/>
</dbReference>
<keyword evidence="2 5" id="KW-0812">Transmembrane</keyword>
<evidence type="ECO:0000313" key="8">
    <source>
        <dbReference type="Proteomes" id="UP000267096"/>
    </source>
</evidence>
<evidence type="ECO:0000259" key="6">
    <source>
        <dbReference type="PROSITE" id="PS50262"/>
    </source>
</evidence>
<accession>A0A0M3K6C6</accession>
<dbReference type="WBParaSite" id="ASIM_0001651701-mRNA-1">
    <property type="protein sequence ID" value="ASIM_0001651701-mRNA-1"/>
    <property type="gene ID" value="ASIM_0001651701"/>
</dbReference>
<comment type="subcellular location">
    <subcellularLocation>
        <location evidence="1">Membrane</location>
    </subcellularLocation>
</comment>
<feature type="domain" description="G-protein coupled receptors family 1 profile" evidence="6">
    <location>
        <begin position="26"/>
        <end position="167"/>
    </location>
</feature>
<evidence type="ECO:0000313" key="9">
    <source>
        <dbReference type="WBParaSite" id="ASIM_0001651701-mRNA-1"/>
    </source>
</evidence>
<evidence type="ECO:0000313" key="7">
    <source>
        <dbReference type="EMBL" id="VDK56427.1"/>
    </source>
</evidence>
<reference evidence="7 8" key="2">
    <citation type="submission" date="2018-11" db="EMBL/GenBank/DDBJ databases">
        <authorList>
            <consortium name="Pathogen Informatics"/>
        </authorList>
    </citation>
    <scope>NUCLEOTIDE SEQUENCE [LARGE SCALE GENOMIC DNA]</scope>
</reference>
<feature type="transmembrane region" description="Helical" evidence="5">
    <location>
        <begin position="6"/>
        <end position="35"/>
    </location>
</feature>
<name>A0A0M3K6C6_ANISI</name>
<gene>
    <name evidence="7" type="ORF">ASIM_LOCUS15924</name>
</gene>
<dbReference type="PANTHER" id="PTHR46641:SF14">
    <property type="entry name" value="G-PROTEIN COUPLED RECEPTORS FAMILY 1 PROFILE DOMAIN-CONTAINING PROTEIN"/>
    <property type="match status" value="1"/>
</dbReference>
<dbReference type="Proteomes" id="UP000267096">
    <property type="component" value="Unassembled WGS sequence"/>
</dbReference>
<evidence type="ECO:0000256" key="4">
    <source>
        <dbReference type="ARBA" id="ARBA00023136"/>
    </source>
</evidence>
<keyword evidence="8" id="KW-1185">Reference proteome</keyword>
<dbReference type="InterPro" id="IPR017452">
    <property type="entry name" value="GPCR_Rhodpsn_7TM"/>
</dbReference>
<keyword evidence="4 5" id="KW-0472">Membrane</keyword>
<evidence type="ECO:0000256" key="5">
    <source>
        <dbReference type="SAM" id="Phobius"/>
    </source>
</evidence>
<dbReference type="OrthoDB" id="10011262at2759"/>
<dbReference type="Gene3D" id="1.20.1070.10">
    <property type="entry name" value="Rhodopsin 7-helix transmembrane proteins"/>
    <property type="match status" value="1"/>
</dbReference>
<organism evidence="9">
    <name type="scientific">Anisakis simplex</name>
    <name type="common">Herring worm</name>
    <dbReference type="NCBI Taxonomy" id="6269"/>
    <lineage>
        <taxon>Eukaryota</taxon>
        <taxon>Metazoa</taxon>
        <taxon>Ecdysozoa</taxon>
        <taxon>Nematoda</taxon>
        <taxon>Chromadorea</taxon>
        <taxon>Rhabditida</taxon>
        <taxon>Spirurina</taxon>
        <taxon>Ascaridomorpha</taxon>
        <taxon>Ascaridoidea</taxon>
        <taxon>Anisakidae</taxon>
        <taxon>Anisakis</taxon>
        <taxon>Anisakis simplex complex</taxon>
    </lineage>
</organism>
<proteinExistence type="predicted"/>
<dbReference type="EMBL" id="UYRR01032669">
    <property type="protein sequence ID" value="VDK56427.1"/>
    <property type="molecule type" value="Genomic_DNA"/>
</dbReference>
<dbReference type="SUPFAM" id="SSF81321">
    <property type="entry name" value="Family A G protein-coupled receptor-like"/>
    <property type="match status" value="1"/>
</dbReference>
<keyword evidence="3 5" id="KW-1133">Transmembrane helix</keyword>
<feature type="transmembrane region" description="Helical" evidence="5">
    <location>
        <begin position="67"/>
        <end position="86"/>
    </location>
</feature>
<protein>
    <submittedName>
        <fullName evidence="9">G_PROTEIN_RECEP_F1_2 domain-containing protein</fullName>
    </submittedName>
</protein>
<dbReference type="AlphaFoldDB" id="A0A0M3K6C6"/>
<evidence type="ECO:0000256" key="2">
    <source>
        <dbReference type="ARBA" id="ARBA00022692"/>
    </source>
</evidence>
<dbReference type="PANTHER" id="PTHR46641">
    <property type="entry name" value="FMRFAMIDE RECEPTOR-RELATED"/>
    <property type="match status" value="1"/>
</dbReference>
<reference evidence="9" key="1">
    <citation type="submission" date="2017-02" db="UniProtKB">
        <authorList>
            <consortium name="WormBaseParasite"/>
        </authorList>
    </citation>
    <scope>IDENTIFICATION</scope>
</reference>
<evidence type="ECO:0000256" key="3">
    <source>
        <dbReference type="ARBA" id="ARBA00022989"/>
    </source>
</evidence>
<feature type="transmembrane region" description="Helical" evidence="5">
    <location>
        <begin position="150"/>
        <end position="166"/>
    </location>
</feature>
<dbReference type="InterPro" id="IPR052954">
    <property type="entry name" value="GPCR-Ligand_Int"/>
</dbReference>
<feature type="transmembrane region" description="Helical" evidence="5">
    <location>
        <begin position="106"/>
        <end position="129"/>
    </location>
</feature>